<evidence type="ECO:0000256" key="9">
    <source>
        <dbReference type="SAM" id="MobiDB-lite"/>
    </source>
</evidence>
<comment type="caution">
    <text evidence="8">Lacks conserved residue(s) required for the propagation of feature annotation.</text>
</comment>
<gene>
    <name evidence="11" type="ORF">TanjilG_19264</name>
</gene>
<keyword evidence="7 8" id="KW-0472">Membrane</keyword>
<keyword evidence="5 8" id="KW-0812">Transmembrane</keyword>
<evidence type="ECO:0000256" key="7">
    <source>
        <dbReference type="ARBA" id="ARBA00023136"/>
    </source>
</evidence>
<dbReference type="STRING" id="3871.A0A1J7H3H3"/>
<evidence type="ECO:0000256" key="6">
    <source>
        <dbReference type="ARBA" id="ARBA00022989"/>
    </source>
</evidence>
<evidence type="ECO:0000256" key="5">
    <source>
        <dbReference type="ARBA" id="ARBA00022692"/>
    </source>
</evidence>
<comment type="similarity">
    <text evidence="2 8">Belongs to the Casparian strip membrane proteins (CASP) family.</text>
</comment>
<feature type="compositionally biased region" description="Polar residues" evidence="9">
    <location>
        <begin position="1"/>
        <end position="10"/>
    </location>
</feature>
<evidence type="ECO:0000313" key="11">
    <source>
        <dbReference type="EMBL" id="OIW07423.1"/>
    </source>
</evidence>
<comment type="subcellular location">
    <subcellularLocation>
        <location evidence="1 8">Cell membrane</location>
        <topology evidence="1 8">Multi-pass membrane protein</topology>
    </subcellularLocation>
</comment>
<reference evidence="11 12" key="1">
    <citation type="journal article" date="2017" name="Plant Biotechnol. J.">
        <title>A comprehensive draft genome sequence for lupin (Lupinus angustifolius), an emerging health food: insights into plant-microbe interactions and legume evolution.</title>
        <authorList>
            <person name="Hane J.K."/>
            <person name="Ming Y."/>
            <person name="Kamphuis L.G."/>
            <person name="Nelson M.N."/>
            <person name="Garg G."/>
            <person name="Atkins C.A."/>
            <person name="Bayer P.E."/>
            <person name="Bravo A."/>
            <person name="Bringans S."/>
            <person name="Cannon S."/>
            <person name="Edwards D."/>
            <person name="Foley R."/>
            <person name="Gao L.L."/>
            <person name="Harrison M.J."/>
            <person name="Huang W."/>
            <person name="Hurgobin B."/>
            <person name="Li S."/>
            <person name="Liu C.W."/>
            <person name="McGrath A."/>
            <person name="Morahan G."/>
            <person name="Murray J."/>
            <person name="Weller J."/>
            <person name="Jian J."/>
            <person name="Singh K.B."/>
        </authorList>
    </citation>
    <scope>NUCLEOTIDE SEQUENCE [LARGE SCALE GENOMIC DNA]</scope>
    <source>
        <strain evidence="12">cv. Tanjil</strain>
        <tissue evidence="11">Whole plant</tissue>
    </source>
</reference>
<organism evidence="11 12">
    <name type="scientific">Lupinus angustifolius</name>
    <name type="common">Narrow-leaved blue lupine</name>
    <dbReference type="NCBI Taxonomy" id="3871"/>
    <lineage>
        <taxon>Eukaryota</taxon>
        <taxon>Viridiplantae</taxon>
        <taxon>Streptophyta</taxon>
        <taxon>Embryophyta</taxon>
        <taxon>Tracheophyta</taxon>
        <taxon>Spermatophyta</taxon>
        <taxon>Magnoliopsida</taxon>
        <taxon>eudicotyledons</taxon>
        <taxon>Gunneridae</taxon>
        <taxon>Pentapetalae</taxon>
        <taxon>rosids</taxon>
        <taxon>fabids</taxon>
        <taxon>Fabales</taxon>
        <taxon>Fabaceae</taxon>
        <taxon>Papilionoideae</taxon>
        <taxon>50 kb inversion clade</taxon>
        <taxon>genistoids sensu lato</taxon>
        <taxon>core genistoids</taxon>
        <taxon>Genisteae</taxon>
        <taxon>Lupinus</taxon>
    </lineage>
</organism>
<evidence type="ECO:0000256" key="8">
    <source>
        <dbReference type="RuleBase" id="RU361233"/>
    </source>
</evidence>
<proteinExistence type="inferred from homology"/>
<evidence type="ECO:0000313" key="12">
    <source>
        <dbReference type="Proteomes" id="UP000188354"/>
    </source>
</evidence>
<dbReference type="Proteomes" id="UP000188354">
    <property type="component" value="Chromosome LG07"/>
</dbReference>
<keyword evidence="6 8" id="KW-1133">Transmembrane helix</keyword>
<evidence type="ECO:0000256" key="2">
    <source>
        <dbReference type="ARBA" id="ARBA00007651"/>
    </source>
</evidence>
<keyword evidence="12" id="KW-1185">Reference proteome</keyword>
<dbReference type="AlphaFoldDB" id="A0A1J7H3H3"/>
<protein>
    <recommendedName>
        <fullName evidence="8">CASP-like protein</fullName>
    </recommendedName>
</protein>
<comment type="subunit">
    <text evidence="3 8">Homodimer and heterodimers.</text>
</comment>
<dbReference type="Pfam" id="PF04535">
    <property type="entry name" value="CASP_dom"/>
    <property type="match status" value="1"/>
</dbReference>
<evidence type="ECO:0000256" key="1">
    <source>
        <dbReference type="ARBA" id="ARBA00004651"/>
    </source>
</evidence>
<keyword evidence="4 8" id="KW-1003">Cell membrane</keyword>
<dbReference type="PANTHER" id="PTHR33573:SF57">
    <property type="entry name" value="CASP-LIKE PROTEIN 4B1"/>
    <property type="match status" value="1"/>
</dbReference>
<dbReference type="EMBL" id="CM007367">
    <property type="protein sequence ID" value="OIW07423.1"/>
    <property type="molecule type" value="Genomic_DNA"/>
</dbReference>
<dbReference type="PANTHER" id="PTHR33573">
    <property type="entry name" value="CASP-LIKE PROTEIN 4A4"/>
    <property type="match status" value="1"/>
</dbReference>
<sequence length="98" mass="10928">MFTLVVSNPSPHVETPPTASVSAIPNEDHQTPATGGTGGGVTGIMRRWKRDDMLKKVTLALRGAAMVFSLISFIAMTSNKYGDSKEFDRYEEYRYKIW</sequence>
<dbReference type="InterPro" id="IPR006702">
    <property type="entry name" value="CASP_dom"/>
</dbReference>
<accession>A0A1J7H3H3</accession>
<evidence type="ECO:0000259" key="10">
    <source>
        <dbReference type="Pfam" id="PF04535"/>
    </source>
</evidence>
<feature type="region of interest" description="Disordered" evidence="9">
    <location>
        <begin position="1"/>
        <end position="42"/>
    </location>
</feature>
<feature type="domain" description="Casparian strip membrane protein" evidence="10">
    <location>
        <begin position="53"/>
        <end position="96"/>
    </location>
</feature>
<dbReference type="Gramene" id="OIW07423">
    <property type="protein sequence ID" value="OIW07423"/>
    <property type="gene ID" value="TanjilG_19264"/>
</dbReference>
<feature type="transmembrane region" description="Helical" evidence="8">
    <location>
        <begin position="57"/>
        <end position="76"/>
    </location>
</feature>
<evidence type="ECO:0000256" key="3">
    <source>
        <dbReference type="ARBA" id="ARBA00011489"/>
    </source>
</evidence>
<name>A0A1J7H3H3_LUPAN</name>
<evidence type="ECO:0000256" key="4">
    <source>
        <dbReference type="ARBA" id="ARBA00022475"/>
    </source>
</evidence>
<dbReference type="GO" id="GO:0005886">
    <property type="term" value="C:plasma membrane"/>
    <property type="evidence" value="ECO:0007669"/>
    <property type="project" value="UniProtKB-SubCell"/>
</dbReference>